<dbReference type="PROSITE" id="PS51257">
    <property type="entry name" value="PROKAR_LIPOPROTEIN"/>
    <property type="match status" value="1"/>
</dbReference>
<evidence type="ECO:0000256" key="1">
    <source>
        <dbReference type="SAM" id="MobiDB-lite"/>
    </source>
</evidence>
<dbReference type="RefSeq" id="WP_119587292.1">
    <property type="nucleotide sequence ID" value="NZ_CAWODQ010000025.1"/>
</dbReference>
<dbReference type="EMBL" id="QXFL01000005">
    <property type="protein sequence ID" value="RIV85063.1"/>
    <property type="molecule type" value="Genomic_DNA"/>
</dbReference>
<proteinExistence type="predicted"/>
<keyword evidence="2" id="KW-0732">Signal</keyword>
<evidence type="ECO:0008006" key="5">
    <source>
        <dbReference type="Google" id="ProtNLM"/>
    </source>
</evidence>
<accession>A0A418NQR8</accession>
<feature type="compositionally biased region" description="Polar residues" evidence="1">
    <location>
        <begin position="39"/>
        <end position="49"/>
    </location>
</feature>
<dbReference type="AlphaFoldDB" id="A0A418NQR8"/>
<evidence type="ECO:0000256" key="2">
    <source>
        <dbReference type="SAM" id="SignalP"/>
    </source>
</evidence>
<name>A0A418NQR8_9SPHN</name>
<reference evidence="3 4" key="1">
    <citation type="submission" date="2018-08" db="EMBL/GenBank/DDBJ databases">
        <title>Erythrobacter zhengii sp.nov., a bacterium isolated from deep-sea sediment.</title>
        <authorList>
            <person name="Fang C."/>
            <person name="Wu Y.-H."/>
            <person name="Sun C."/>
            <person name="Wang H."/>
            <person name="Cheng H."/>
            <person name="Meng F.-X."/>
            <person name="Wang C.-S."/>
            <person name="Xu X.-W."/>
        </authorList>
    </citation>
    <scope>NUCLEOTIDE SEQUENCE [LARGE SCALE GENOMIC DNA]</scope>
    <source>
        <strain evidence="3 4">V18</strain>
    </source>
</reference>
<comment type="caution">
    <text evidence="3">The sequence shown here is derived from an EMBL/GenBank/DDBJ whole genome shotgun (WGS) entry which is preliminary data.</text>
</comment>
<organism evidence="3 4">
    <name type="scientific">Aurantiacibacter zhengii</name>
    <dbReference type="NCBI Taxonomy" id="2307003"/>
    <lineage>
        <taxon>Bacteria</taxon>
        <taxon>Pseudomonadati</taxon>
        <taxon>Pseudomonadota</taxon>
        <taxon>Alphaproteobacteria</taxon>
        <taxon>Sphingomonadales</taxon>
        <taxon>Erythrobacteraceae</taxon>
        <taxon>Aurantiacibacter</taxon>
    </lineage>
</organism>
<evidence type="ECO:0000313" key="3">
    <source>
        <dbReference type="EMBL" id="RIV85063.1"/>
    </source>
</evidence>
<protein>
    <recommendedName>
        <fullName evidence="5">Secreted protein</fullName>
    </recommendedName>
</protein>
<dbReference type="Proteomes" id="UP000286576">
    <property type="component" value="Unassembled WGS sequence"/>
</dbReference>
<sequence>MKAIKFAALPLAAAMALAACADAEPEVSEDPTAETVLDVTSDTPESVQEYNAEAADSEAGMTDDTMDETGTMEDTEETPDTME</sequence>
<feature type="compositionally biased region" description="Acidic residues" evidence="1">
    <location>
        <begin position="64"/>
        <end position="83"/>
    </location>
</feature>
<gene>
    <name evidence="3" type="ORF">D2V07_12250</name>
</gene>
<feature type="signal peptide" evidence="2">
    <location>
        <begin position="1"/>
        <end position="21"/>
    </location>
</feature>
<evidence type="ECO:0000313" key="4">
    <source>
        <dbReference type="Proteomes" id="UP000286576"/>
    </source>
</evidence>
<feature type="region of interest" description="Disordered" evidence="1">
    <location>
        <begin position="39"/>
        <end position="83"/>
    </location>
</feature>
<feature type="chain" id="PRO_5019429005" description="Secreted protein" evidence="2">
    <location>
        <begin position="22"/>
        <end position="83"/>
    </location>
</feature>
<keyword evidence="4" id="KW-1185">Reference proteome</keyword>